<dbReference type="Pfam" id="PF00931">
    <property type="entry name" value="NB-ARC"/>
    <property type="match status" value="1"/>
</dbReference>
<dbReference type="InterPro" id="IPR042197">
    <property type="entry name" value="Apaf_helical"/>
</dbReference>
<dbReference type="Gene3D" id="3.40.50.300">
    <property type="entry name" value="P-loop containing nucleotide triphosphate hydrolases"/>
    <property type="match status" value="1"/>
</dbReference>
<dbReference type="Pfam" id="PF23598">
    <property type="entry name" value="LRR_14"/>
    <property type="match status" value="1"/>
</dbReference>
<dbReference type="InterPro" id="IPR058922">
    <property type="entry name" value="WHD_DRP"/>
</dbReference>
<protein>
    <submittedName>
        <fullName evidence="6">Uncharacterized protein</fullName>
    </submittedName>
</protein>
<evidence type="ECO:0000313" key="6">
    <source>
        <dbReference type="EMBL" id="RCV38291.1"/>
    </source>
</evidence>
<evidence type="ECO:0000256" key="1">
    <source>
        <dbReference type="ARBA" id="ARBA00022737"/>
    </source>
</evidence>
<organism evidence="6">
    <name type="scientific">Setaria italica</name>
    <name type="common">Foxtail millet</name>
    <name type="synonym">Panicum italicum</name>
    <dbReference type="NCBI Taxonomy" id="4555"/>
    <lineage>
        <taxon>Eukaryota</taxon>
        <taxon>Viridiplantae</taxon>
        <taxon>Streptophyta</taxon>
        <taxon>Embryophyta</taxon>
        <taxon>Tracheophyta</taxon>
        <taxon>Spermatophyta</taxon>
        <taxon>Magnoliopsida</taxon>
        <taxon>Liliopsida</taxon>
        <taxon>Poales</taxon>
        <taxon>Poaceae</taxon>
        <taxon>PACMAD clade</taxon>
        <taxon>Panicoideae</taxon>
        <taxon>Panicodae</taxon>
        <taxon>Paniceae</taxon>
        <taxon>Cenchrinae</taxon>
        <taxon>Setaria</taxon>
    </lineage>
</organism>
<proteinExistence type="predicted"/>
<reference evidence="6" key="2">
    <citation type="submission" date="2015-07" db="EMBL/GenBank/DDBJ databases">
        <authorList>
            <person name="Noorani M."/>
        </authorList>
    </citation>
    <scope>NUCLEOTIDE SEQUENCE</scope>
    <source>
        <strain evidence="6">Yugu1</strain>
    </source>
</reference>
<evidence type="ECO:0000256" key="2">
    <source>
        <dbReference type="ARBA" id="ARBA00022821"/>
    </source>
</evidence>
<dbReference type="EMBL" id="CM003535">
    <property type="protein sequence ID" value="RCV38291.1"/>
    <property type="molecule type" value="Genomic_DNA"/>
</dbReference>
<dbReference type="OrthoDB" id="1867717at2759"/>
<sequence>MATDIKDFECLVKVVKERHDRYNVNSTVASPVVTPVDPRLHSLYKKVTELIGIDETSAELINLLNNGDDMSKKHLKIVSVVGVGGLGKTTLAKAVYEKLKVEFECCAFVSVGQYPDVKKVLKDILLELDKEKYKDIHNLKRDEKQLIDLILEFLDNKRYFIVIDDVWSIQYWEIIRLALVETNLGCRIITTTRIFDVAKGAGDVYELHALSYENSRKLFYSRIISGQGICRHDEMDDVHEKILKKCGGIPLAIIAMASLLAGKQRDQWFDVYGSISFSRNGNLHVENTMKILAFSYYDMPFHLKTCLLYLNVFPEDYIIDKDRLIWMWIAEGFVHAKQQGAGKQFELGEAYFNELMNRSMIQPLENKLEHGMIRGCRLHDMVLGLIRSLSCEENFVTIFHNEQNAFSERQVRRLSFQRRTVGNIPRVEMGMPRIRSLVVYWCSSFQVVPLSRFTVLRVLALEDCPDIKASHLKHLGDLHQLRYLGLKDTGISC</sequence>
<reference evidence="6" key="1">
    <citation type="journal article" date="2012" name="Nat. Biotechnol.">
        <title>Reference genome sequence of the model plant Setaria.</title>
        <authorList>
            <person name="Bennetzen J.L."/>
            <person name="Schmutz J."/>
            <person name="Wang H."/>
            <person name="Percifield R."/>
            <person name="Hawkins J."/>
            <person name="Pontaroli A.C."/>
            <person name="Estep M."/>
            <person name="Feng L."/>
            <person name="Vaughn J.N."/>
            <person name="Grimwood J."/>
            <person name="Jenkins J."/>
            <person name="Barry K."/>
            <person name="Lindquist E."/>
            <person name="Hellsten U."/>
            <person name="Deshpande S."/>
            <person name="Wang X."/>
            <person name="Wu X."/>
            <person name="Mitros T."/>
            <person name="Triplett J."/>
            <person name="Yang X."/>
            <person name="Ye C.Y."/>
            <person name="Mauro-Herrera M."/>
            <person name="Wang L."/>
            <person name="Li P."/>
            <person name="Sharma M."/>
            <person name="Sharma R."/>
            <person name="Ronald P.C."/>
            <person name="Panaud O."/>
            <person name="Kellogg E.A."/>
            <person name="Brutnell T.P."/>
            <person name="Doust A.N."/>
            <person name="Tuskan G.A."/>
            <person name="Rokhsar D."/>
            <person name="Devos K.M."/>
        </authorList>
    </citation>
    <scope>NUCLEOTIDE SEQUENCE [LARGE SCALE GENOMIC DNA]</scope>
    <source>
        <strain evidence="6">Yugu1</strain>
    </source>
</reference>
<feature type="domain" description="Disease resistance protein winged helix" evidence="4">
    <location>
        <begin position="312"/>
        <end position="386"/>
    </location>
</feature>
<dbReference type="GO" id="GO:0042742">
    <property type="term" value="P:defense response to bacterium"/>
    <property type="evidence" value="ECO:0007669"/>
    <property type="project" value="UniProtKB-ARBA"/>
</dbReference>
<dbReference type="PANTHER" id="PTHR23155:SF1116">
    <property type="entry name" value="OS12G0273300 PROTEIN"/>
    <property type="match status" value="1"/>
</dbReference>
<dbReference type="GO" id="GO:0043531">
    <property type="term" value="F:ADP binding"/>
    <property type="evidence" value="ECO:0007669"/>
    <property type="project" value="InterPro"/>
</dbReference>
<evidence type="ECO:0000259" key="5">
    <source>
        <dbReference type="Pfam" id="PF23598"/>
    </source>
</evidence>
<dbReference type="InterPro" id="IPR044974">
    <property type="entry name" value="Disease_R_plants"/>
</dbReference>
<dbReference type="Gene3D" id="1.10.10.10">
    <property type="entry name" value="Winged helix-like DNA-binding domain superfamily/Winged helix DNA-binding domain"/>
    <property type="match status" value="1"/>
</dbReference>
<keyword evidence="1" id="KW-0677">Repeat</keyword>
<dbReference type="SUPFAM" id="SSF52058">
    <property type="entry name" value="L domain-like"/>
    <property type="match status" value="1"/>
</dbReference>
<dbReference type="GO" id="GO:0002758">
    <property type="term" value="P:innate immune response-activating signaling pathway"/>
    <property type="evidence" value="ECO:0007669"/>
    <property type="project" value="UniProtKB-ARBA"/>
</dbReference>
<dbReference type="InterPro" id="IPR036388">
    <property type="entry name" value="WH-like_DNA-bd_sf"/>
</dbReference>
<dbReference type="PRINTS" id="PR00364">
    <property type="entry name" value="DISEASERSIST"/>
</dbReference>
<evidence type="ECO:0000259" key="4">
    <source>
        <dbReference type="Pfam" id="PF23559"/>
    </source>
</evidence>
<evidence type="ECO:0000259" key="3">
    <source>
        <dbReference type="Pfam" id="PF00931"/>
    </source>
</evidence>
<dbReference type="GO" id="GO:0009626">
    <property type="term" value="P:plant-type hypersensitive response"/>
    <property type="evidence" value="ECO:0007669"/>
    <property type="project" value="UniProtKB-ARBA"/>
</dbReference>
<name>A0A368S7C8_SETIT</name>
<dbReference type="Pfam" id="PF23559">
    <property type="entry name" value="WHD_DRP"/>
    <property type="match status" value="1"/>
</dbReference>
<dbReference type="AlphaFoldDB" id="A0A368S7C8"/>
<dbReference type="PANTHER" id="PTHR23155">
    <property type="entry name" value="DISEASE RESISTANCE PROTEIN RP"/>
    <property type="match status" value="1"/>
</dbReference>
<keyword evidence="2" id="KW-0611">Plant defense</keyword>
<feature type="domain" description="NB-ARC" evidence="3">
    <location>
        <begin position="71"/>
        <end position="221"/>
    </location>
</feature>
<accession>A0A368S7C8</accession>
<gene>
    <name evidence="6" type="ORF">SETIT_8G130500v2</name>
</gene>
<feature type="domain" description="Disease resistance R13L4/SHOC-2-like LRR" evidence="5">
    <location>
        <begin position="434"/>
        <end position="492"/>
    </location>
</feature>
<dbReference type="FunFam" id="3.40.50.300:FF:001091">
    <property type="entry name" value="Probable disease resistance protein At1g61300"/>
    <property type="match status" value="1"/>
</dbReference>
<dbReference type="SUPFAM" id="SSF52540">
    <property type="entry name" value="P-loop containing nucleoside triphosphate hydrolases"/>
    <property type="match status" value="1"/>
</dbReference>
<dbReference type="InterPro" id="IPR002182">
    <property type="entry name" value="NB-ARC"/>
</dbReference>
<dbReference type="InterPro" id="IPR027417">
    <property type="entry name" value="P-loop_NTPase"/>
</dbReference>
<dbReference type="FunFam" id="1.10.10.10:FF:000322">
    <property type="entry name" value="Probable disease resistance protein At1g63360"/>
    <property type="match status" value="1"/>
</dbReference>
<dbReference type="Gene3D" id="1.10.8.430">
    <property type="entry name" value="Helical domain of apoptotic protease-activating factors"/>
    <property type="match status" value="1"/>
</dbReference>
<dbReference type="InterPro" id="IPR055414">
    <property type="entry name" value="LRR_R13L4/SHOC2-like"/>
</dbReference>